<dbReference type="Gene3D" id="3.30.420.10">
    <property type="entry name" value="Ribonuclease H-like superfamily/Ribonuclease H"/>
    <property type="match status" value="1"/>
</dbReference>
<dbReference type="GO" id="GO:0003676">
    <property type="term" value="F:nucleic acid binding"/>
    <property type="evidence" value="ECO:0007669"/>
    <property type="project" value="InterPro"/>
</dbReference>
<proteinExistence type="predicted"/>
<evidence type="ECO:0000313" key="2">
    <source>
        <dbReference type="Proteomes" id="UP001152888"/>
    </source>
</evidence>
<dbReference type="AlphaFoldDB" id="A0A9P0LV99"/>
<organism evidence="1 2">
    <name type="scientific">Acanthoscelides obtectus</name>
    <name type="common">Bean weevil</name>
    <name type="synonym">Bruchus obtectus</name>
    <dbReference type="NCBI Taxonomy" id="200917"/>
    <lineage>
        <taxon>Eukaryota</taxon>
        <taxon>Metazoa</taxon>
        <taxon>Ecdysozoa</taxon>
        <taxon>Arthropoda</taxon>
        <taxon>Hexapoda</taxon>
        <taxon>Insecta</taxon>
        <taxon>Pterygota</taxon>
        <taxon>Neoptera</taxon>
        <taxon>Endopterygota</taxon>
        <taxon>Coleoptera</taxon>
        <taxon>Polyphaga</taxon>
        <taxon>Cucujiformia</taxon>
        <taxon>Chrysomeloidea</taxon>
        <taxon>Chrysomelidae</taxon>
        <taxon>Bruchinae</taxon>
        <taxon>Bruchini</taxon>
        <taxon>Acanthoscelides</taxon>
    </lineage>
</organism>
<dbReference type="EMBL" id="CAKOFQ010007354">
    <property type="protein sequence ID" value="CAH1999137.1"/>
    <property type="molecule type" value="Genomic_DNA"/>
</dbReference>
<dbReference type="PANTHER" id="PTHR46060:SF3">
    <property type="entry name" value="PROTEIN GVQW3"/>
    <property type="match status" value="1"/>
</dbReference>
<protein>
    <recommendedName>
        <fullName evidence="3">Transposase</fullName>
    </recommendedName>
</protein>
<evidence type="ECO:0000313" key="1">
    <source>
        <dbReference type="EMBL" id="CAH1999137.1"/>
    </source>
</evidence>
<dbReference type="InterPro" id="IPR052709">
    <property type="entry name" value="Transposase-MT_Hybrid"/>
</dbReference>
<name>A0A9P0LV99_ACAOB</name>
<keyword evidence="2" id="KW-1185">Reference proteome</keyword>
<gene>
    <name evidence="1" type="ORF">ACAOBT_LOCUS24804</name>
</gene>
<reference evidence="1" key="1">
    <citation type="submission" date="2022-03" db="EMBL/GenBank/DDBJ databases">
        <authorList>
            <person name="Sayadi A."/>
        </authorList>
    </citation>
    <scope>NUCLEOTIDE SEQUENCE</scope>
</reference>
<comment type="caution">
    <text evidence="1">The sequence shown here is derived from an EMBL/GenBank/DDBJ whole genome shotgun (WGS) entry which is preliminary data.</text>
</comment>
<evidence type="ECO:0008006" key="3">
    <source>
        <dbReference type="Google" id="ProtNLM"/>
    </source>
</evidence>
<dbReference type="OrthoDB" id="6433552at2759"/>
<dbReference type="Proteomes" id="UP001152888">
    <property type="component" value="Unassembled WGS sequence"/>
</dbReference>
<sequence length="289" mass="33289">MFFQHDGAPAHFGRNVRNWLNVNFPDRQLSQQGCLAELLSVFGNEAPQESTISRWYGEFKRGRVSLSDDSRVGAPKTTVTQEIVDAVPKLIIEDRHVTYHEIKASLKISKTSIQKILREELGVRKLEQKAARVNCTVSGDESWIYCYEPENKRQSAVWVFQGEEKPTKMVATFVSKAGHIATIPQDILQQDNASSHTAQETRQYLTEENVELLDHPPYSPDLIPNDFFTFPKIKNTLRGQRFQSPEEAVDAFKYAVLDLPANEWNKCCENWFDRKQMCINLRGEYFEKQ</sequence>
<accession>A0A9P0LV99</accession>
<dbReference type="InterPro" id="IPR036397">
    <property type="entry name" value="RNaseH_sf"/>
</dbReference>
<dbReference type="PANTHER" id="PTHR46060">
    <property type="entry name" value="MARINER MOS1 TRANSPOSASE-LIKE PROTEIN"/>
    <property type="match status" value="1"/>
</dbReference>